<evidence type="ECO:0000313" key="1">
    <source>
        <dbReference type="EMBL" id="CAE0679254.1"/>
    </source>
</evidence>
<dbReference type="AlphaFoldDB" id="A0A7S4DZ31"/>
<dbReference type="EMBL" id="HBIV01044244">
    <property type="protein sequence ID" value="CAE0679254.1"/>
    <property type="molecule type" value="Transcribed_RNA"/>
</dbReference>
<name>A0A7S4DZ31_9EUKA</name>
<protein>
    <submittedName>
        <fullName evidence="1">Uncharacterized protein</fullName>
    </submittedName>
</protein>
<reference evidence="1" key="1">
    <citation type="submission" date="2021-01" db="EMBL/GenBank/DDBJ databases">
        <authorList>
            <person name="Corre E."/>
            <person name="Pelletier E."/>
            <person name="Niang G."/>
            <person name="Scheremetjew M."/>
            <person name="Finn R."/>
            <person name="Kale V."/>
            <person name="Holt S."/>
            <person name="Cochrane G."/>
            <person name="Meng A."/>
            <person name="Brown T."/>
            <person name="Cohen L."/>
        </authorList>
    </citation>
    <scope>NUCLEOTIDE SEQUENCE</scope>
    <source>
        <strain evidence="1">CCCM811</strain>
    </source>
</reference>
<proteinExistence type="predicted"/>
<accession>A0A7S4DZ31</accession>
<sequence length="103" mass="10979">MGIKKPDFLPDFGGPKKARLAEAFVLNGFPESERAPTFQATIGGKPASAADLAKAAEAMKGATDFNAQPYDEETLERIITFSANGKACELRMTQEGKILSATL</sequence>
<organism evidence="1">
    <name type="scientific">Lotharella globosa</name>
    <dbReference type="NCBI Taxonomy" id="91324"/>
    <lineage>
        <taxon>Eukaryota</taxon>
        <taxon>Sar</taxon>
        <taxon>Rhizaria</taxon>
        <taxon>Cercozoa</taxon>
        <taxon>Chlorarachniophyceae</taxon>
        <taxon>Lotharella</taxon>
    </lineage>
</organism>
<gene>
    <name evidence="1" type="ORF">LGLO00237_LOCUS31037</name>
</gene>